<reference evidence="11 12" key="1">
    <citation type="journal article" date="2013" name="Int. J. Syst. Evol. Microbiol.">
        <title>Marinoscillum luteum sp. nov., isolated from marine sediment.</title>
        <authorList>
            <person name="Cha I.T."/>
            <person name="Park S.J."/>
            <person name="Kim S.J."/>
            <person name="Kim J.G."/>
            <person name="Jung M.Y."/>
            <person name="Shin K.S."/>
            <person name="Kwon K.K."/>
            <person name="Yang S.H."/>
            <person name="Seo Y.S."/>
            <person name="Rhee S.K."/>
        </authorList>
    </citation>
    <scope>NUCLEOTIDE SEQUENCE [LARGE SCALE GENOMIC DNA]</scope>
    <source>
        <strain evidence="11 12">KCTC 23939</strain>
    </source>
</reference>
<dbReference type="Gene3D" id="1.10.287.130">
    <property type="match status" value="1"/>
</dbReference>
<dbReference type="PRINTS" id="PR00344">
    <property type="entry name" value="BCTRLSENSOR"/>
</dbReference>
<dbReference type="CDD" id="cd00075">
    <property type="entry name" value="HATPase"/>
    <property type="match status" value="1"/>
</dbReference>
<dbReference type="EMBL" id="JBIPKE010000013">
    <property type="protein sequence ID" value="MFH6982919.1"/>
    <property type="molecule type" value="Genomic_DNA"/>
</dbReference>
<dbReference type="InterPro" id="IPR004358">
    <property type="entry name" value="Sig_transdc_His_kin-like_C"/>
</dbReference>
<evidence type="ECO:0000256" key="1">
    <source>
        <dbReference type="ARBA" id="ARBA00000085"/>
    </source>
</evidence>
<protein>
    <recommendedName>
        <fullName evidence="2">histidine kinase</fullName>
        <ecNumber evidence="2">2.7.13.3</ecNumber>
    </recommendedName>
</protein>
<evidence type="ECO:0000313" key="12">
    <source>
        <dbReference type="Proteomes" id="UP001610063"/>
    </source>
</evidence>
<evidence type="ECO:0000259" key="9">
    <source>
        <dbReference type="PROSITE" id="PS50112"/>
    </source>
</evidence>
<dbReference type="Pfam" id="PF13426">
    <property type="entry name" value="PAS_9"/>
    <property type="match status" value="1"/>
</dbReference>
<evidence type="ECO:0000256" key="6">
    <source>
        <dbReference type="ARBA" id="ARBA00023012"/>
    </source>
</evidence>
<dbReference type="Gene3D" id="3.30.450.20">
    <property type="entry name" value="PAS domain"/>
    <property type="match status" value="1"/>
</dbReference>
<evidence type="ECO:0000256" key="4">
    <source>
        <dbReference type="ARBA" id="ARBA00022679"/>
    </source>
</evidence>
<evidence type="ECO:0000256" key="5">
    <source>
        <dbReference type="ARBA" id="ARBA00022777"/>
    </source>
</evidence>
<dbReference type="CDD" id="cd00130">
    <property type="entry name" value="PAS"/>
    <property type="match status" value="1"/>
</dbReference>
<dbReference type="PANTHER" id="PTHR43711">
    <property type="entry name" value="TWO-COMPONENT HISTIDINE KINASE"/>
    <property type="match status" value="1"/>
</dbReference>
<dbReference type="InterPro" id="IPR003594">
    <property type="entry name" value="HATPase_dom"/>
</dbReference>
<dbReference type="SMART" id="SM00388">
    <property type="entry name" value="HisKA"/>
    <property type="match status" value="1"/>
</dbReference>
<evidence type="ECO:0000259" key="10">
    <source>
        <dbReference type="PROSITE" id="PS50113"/>
    </source>
</evidence>
<proteinExistence type="predicted"/>
<dbReference type="InterPro" id="IPR036097">
    <property type="entry name" value="HisK_dim/P_sf"/>
</dbReference>
<dbReference type="Gene3D" id="3.30.565.10">
    <property type="entry name" value="Histidine kinase-like ATPase, C-terminal domain"/>
    <property type="match status" value="1"/>
</dbReference>
<feature type="domain" description="Histidine kinase" evidence="8">
    <location>
        <begin position="218"/>
        <end position="434"/>
    </location>
</feature>
<evidence type="ECO:0000256" key="2">
    <source>
        <dbReference type="ARBA" id="ARBA00012438"/>
    </source>
</evidence>
<feature type="domain" description="PAS" evidence="9">
    <location>
        <begin position="13"/>
        <end position="58"/>
    </location>
</feature>
<dbReference type="PROSITE" id="PS50109">
    <property type="entry name" value="HIS_KIN"/>
    <property type="match status" value="1"/>
</dbReference>
<feature type="coiled-coil region" evidence="7">
    <location>
        <begin position="131"/>
        <end position="214"/>
    </location>
</feature>
<keyword evidence="6" id="KW-0902">Two-component regulatory system</keyword>
<dbReference type="GO" id="GO:0005524">
    <property type="term" value="F:ATP binding"/>
    <property type="evidence" value="ECO:0007669"/>
    <property type="project" value="UniProtKB-KW"/>
</dbReference>
<keyword evidence="12" id="KW-1185">Reference proteome</keyword>
<dbReference type="InterPro" id="IPR003661">
    <property type="entry name" value="HisK_dim/P_dom"/>
</dbReference>
<evidence type="ECO:0000259" key="8">
    <source>
        <dbReference type="PROSITE" id="PS50109"/>
    </source>
</evidence>
<dbReference type="Pfam" id="PF02518">
    <property type="entry name" value="HATPase_c"/>
    <property type="match status" value="1"/>
</dbReference>
<dbReference type="SMART" id="SM00387">
    <property type="entry name" value="HATPase_c"/>
    <property type="match status" value="1"/>
</dbReference>
<dbReference type="PROSITE" id="PS50113">
    <property type="entry name" value="PAC"/>
    <property type="match status" value="1"/>
</dbReference>
<gene>
    <name evidence="11" type="ORF">ACHKAR_05695</name>
</gene>
<dbReference type="SUPFAM" id="SSF47384">
    <property type="entry name" value="Homodimeric domain of signal transducing histidine kinase"/>
    <property type="match status" value="1"/>
</dbReference>
<keyword evidence="4" id="KW-0808">Transferase</keyword>
<name>A0ABW7N5T3_9BACT</name>
<dbReference type="SUPFAM" id="SSF55785">
    <property type="entry name" value="PYP-like sensor domain (PAS domain)"/>
    <property type="match status" value="1"/>
</dbReference>
<dbReference type="SMART" id="SM00091">
    <property type="entry name" value="PAS"/>
    <property type="match status" value="1"/>
</dbReference>
<dbReference type="InterPro" id="IPR000700">
    <property type="entry name" value="PAS-assoc_C"/>
</dbReference>
<keyword evidence="11" id="KW-0067">ATP-binding</keyword>
<sequence>MPISSEYLTSSNGLQLLNKIFLGAGEGIIIVDSEGKIRLINKRAEEIFEYEQDELMGRVIEDLIPKKYHKQHVPHRTEYIAHPVTRPMGIGRHLTGQRKSGSEFPVEVSLSYVMHEDEKLVVAFISDITRRKEQEDALRESEEKLKQYTAELESKVQERTQELEHLNLGLKSQIRERKLAEAALHSSLEELKKAEKEILNALEKEKELNEMKSRFISMASHEFRTPLTTIHSSANLVAKYTETEQQANRDKHVNRIKSAVNNLTNILNDFLSLEKLESGAITMKVEAFNMTGLFREVEEIFEQGLKKDQQLKITIEEGLTEVVSDPHILKNIIINLISNAIKYSDEGKTITATTSRVKDRIQISIKDEGIGIPLEEQKNLFQRFFRADNASNIQGTGLGLNIVKRYLNLIHGNITFTSKENQGSEFVISFPIQP</sequence>
<dbReference type="PROSITE" id="PS50112">
    <property type="entry name" value="PAS"/>
    <property type="match status" value="1"/>
</dbReference>
<dbReference type="NCBIfam" id="TIGR00229">
    <property type="entry name" value="sensory_box"/>
    <property type="match status" value="1"/>
</dbReference>
<accession>A0ABW7N5T3</accession>
<dbReference type="InterPro" id="IPR050736">
    <property type="entry name" value="Sensor_HK_Regulatory"/>
</dbReference>
<dbReference type="InterPro" id="IPR005467">
    <property type="entry name" value="His_kinase_dom"/>
</dbReference>
<comment type="catalytic activity">
    <reaction evidence="1">
        <text>ATP + protein L-histidine = ADP + protein N-phospho-L-histidine.</text>
        <dbReference type="EC" id="2.7.13.3"/>
    </reaction>
</comment>
<keyword evidence="11" id="KW-0547">Nucleotide-binding</keyword>
<dbReference type="EC" id="2.7.13.3" evidence="2"/>
<keyword evidence="7" id="KW-0175">Coiled coil</keyword>
<dbReference type="PANTHER" id="PTHR43711:SF26">
    <property type="entry name" value="SENSOR HISTIDINE KINASE RCSC"/>
    <property type="match status" value="1"/>
</dbReference>
<dbReference type="Pfam" id="PF00512">
    <property type="entry name" value="HisKA"/>
    <property type="match status" value="1"/>
</dbReference>
<dbReference type="InterPro" id="IPR036890">
    <property type="entry name" value="HATPase_C_sf"/>
</dbReference>
<organism evidence="11 12">
    <name type="scientific">Marinoscillum luteum</name>
    <dbReference type="NCBI Taxonomy" id="861051"/>
    <lineage>
        <taxon>Bacteria</taxon>
        <taxon>Pseudomonadati</taxon>
        <taxon>Bacteroidota</taxon>
        <taxon>Cytophagia</taxon>
        <taxon>Cytophagales</taxon>
        <taxon>Reichenbachiellaceae</taxon>
        <taxon>Marinoscillum</taxon>
    </lineage>
</organism>
<keyword evidence="3" id="KW-0597">Phosphoprotein</keyword>
<dbReference type="InterPro" id="IPR000014">
    <property type="entry name" value="PAS"/>
</dbReference>
<dbReference type="RefSeq" id="WP_395416543.1">
    <property type="nucleotide sequence ID" value="NZ_JBIPKE010000013.1"/>
</dbReference>
<feature type="domain" description="PAC" evidence="10">
    <location>
        <begin position="88"/>
        <end position="140"/>
    </location>
</feature>
<dbReference type="CDD" id="cd00082">
    <property type="entry name" value="HisKA"/>
    <property type="match status" value="1"/>
</dbReference>
<dbReference type="SUPFAM" id="SSF55874">
    <property type="entry name" value="ATPase domain of HSP90 chaperone/DNA topoisomerase II/histidine kinase"/>
    <property type="match status" value="1"/>
</dbReference>
<dbReference type="Proteomes" id="UP001610063">
    <property type="component" value="Unassembled WGS sequence"/>
</dbReference>
<evidence type="ECO:0000256" key="7">
    <source>
        <dbReference type="SAM" id="Coils"/>
    </source>
</evidence>
<comment type="caution">
    <text evidence="11">The sequence shown here is derived from an EMBL/GenBank/DDBJ whole genome shotgun (WGS) entry which is preliminary data.</text>
</comment>
<evidence type="ECO:0000256" key="3">
    <source>
        <dbReference type="ARBA" id="ARBA00022553"/>
    </source>
</evidence>
<evidence type="ECO:0000313" key="11">
    <source>
        <dbReference type="EMBL" id="MFH6982919.1"/>
    </source>
</evidence>
<dbReference type="InterPro" id="IPR035965">
    <property type="entry name" value="PAS-like_dom_sf"/>
</dbReference>
<keyword evidence="5" id="KW-0418">Kinase</keyword>